<sequence length="115" mass="12934">MNFIMRMIVTSIVAFGLSYILRGVHLDTFTTAIVLAFVLAILNAIVKPILIFITFPITLVTLGLFLFVINALIIILADKLLKGFAVDGFWWALLFSLLLSIVTSVLYKEKRNEKE</sequence>
<dbReference type="PANTHER" id="PTHR37309:SF1">
    <property type="entry name" value="SLR0284 PROTEIN"/>
    <property type="match status" value="1"/>
</dbReference>
<dbReference type="InterPro" id="IPR007165">
    <property type="entry name" value="Phage_holin_4_2"/>
</dbReference>
<reference evidence="3" key="1">
    <citation type="submission" date="2016-04" db="EMBL/GenBank/DDBJ databases">
        <authorList>
            <person name="Chen L."/>
            <person name="Zhuang W."/>
            <person name="Wang G."/>
        </authorList>
    </citation>
    <scope>NUCLEOTIDE SEQUENCE [LARGE SCALE GENOMIC DNA]</scope>
    <source>
        <strain evidence="3">17621</strain>
    </source>
</reference>
<accession>A0A1V9EXA2</accession>
<dbReference type="AlphaFoldDB" id="A0A1V9EXA2"/>
<evidence type="ECO:0008006" key="4">
    <source>
        <dbReference type="Google" id="ProtNLM"/>
    </source>
</evidence>
<dbReference type="EMBL" id="LVXG01000012">
    <property type="protein sequence ID" value="OQP50545.1"/>
    <property type="molecule type" value="Genomic_DNA"/>
</dbReference>
<name>A0A1V9EXA2_9BACT</name>
<dbReference type="OrthoDB" id="6402664at2"/>
<keyword evidence="3" id="KW-1185">Reference proteome</keyword>
<feature type="transmembrane region" description="Helical" evidence="1">
    <location>
        <begin position="89"/>
        <end position="107"/>
    </location>
</feature>
<proteinExistence type="predicted"/>
<dbReference type="STRING" id="354355.SAMN05660816_00641"/>
<organism evidence="2 3">
    <name type="scientific">Niastella yeongjuensis</name>
    <dbReference type="NCBI Taxonomy" id="354355"/>
    <lineage>
        <taxon>Bacteria</taxon>
        <taxon>Pseudomonadati</taxon>
        <taxon>Bacteroidota</taxon>
        <taxon>Chitinophagia</taxon>
        <taxon>Chitinophagales</taxon>
        <taxon>Chitinophagaceae</taxon>
        <taxon>Niastella</taxon>
    </lineage>
</organism>
<dbReference type="Proteomes" id="UP000192610">
    <property type="component" value="Unassembled WGS sequence"/>
</dbReference>
<protein>
    <recommendedName>
        <fullName evidence="4">Phage holin family protein</fullName>
    </recommendedName>
</protein>
<dbReference type="PANTHER" id="PTHR37309">
    <property type="entry name" value="SLR0284 PROTEIN"/>
    <property type="match status" value="1"/>
</dbReference>
<gene>
    <name evidence="2" type="ORF">A4H97_01515</name>
</gene>
<keyword evidence="1" id="KW-0472">Membrane</keyword>
<keyword evidence="1" id="KW-0812">Transmembrane</keyword>
<feature type="transmembrane region" description="Helical" evidence="1">
    <location>
        <begin position="57"/>
        <end position="77"/>
    </location>
</feature>
<evidence type="ECO:0000313" key="3">
    <source>
        <dbReference type="Proteomes" id="UP000192610"/>
    </source>
</evidence>
<comment type="caution">
    <text evidence="2">The sequence shown here is derived from an EMBL/GenBank/DDBJ whole genome shotgun (WGS) entry which is preliminary data.</text>
</comment>
<keyword evidence="1" id="KW-1133">Transmembrane helix</keyword>
<dbReference type="Pfam" id="PF04020">
    <property type="entry name" value="Phage_holin_4_2"/>
    <property type="match status" value="1"/>
</dbReference>
<dbReference type="RefSeq" id="WP_081198878.1">
    <property type="nucleotide sequence ID" value="NZ_FOCZ01000001.1"/>
</dbReference>
<evidence type="ECO:0000313" key="2">
    <source>
        <dbReference type="EMBL" id="OQP50545.1"/>
    </source>
</evidence>
<evidence type="ECO:0000256" key="1">
    <source>
        <dbReference type="SAM" id="Phobius"/>
    </source>
</evidence>
<feature type="transmembrane region" description="Helical" evidence="1">
    <location>
        <begin position="32"/>
        <end position="50"/>
    </location>
</feature>